<reference evidence="2 3" key="1">
    <citation type="submission" date="2018-10" db="EMBL/GenBank/DDBJ databases">
        <title>Genomic Encyclopedia of Archaeal and Bacterial Type Strains, Phase II (KMG-II): from individual species to whole genera.</title>
        <authorList>
            <person name="Goeker M."/>
        </authorList>
    </citation>
    <scope>NUCLEOTIDE SEQUENCE [LARGE SCALE GENOMIC DNA]</scope>
    <source>
        <strain evidence="2 3">DSM 14954</strain>
    </source>
</reference>
<protein>
    <submittedName>
        <fullName evidence="2">Uncharacterized protein</fullName>
    </submittedName>
</protein>
<sequence>MEGSVVWRAALLQALTLGIVALALSAALDKEFFRSWGWLAGPGAWAACALITGTVLRLPLLPVLAGAALAGIPSLIGVLLDQHWLGAPLAVAIFALWCGRLAHSRRLAVV</sequence>
<keyword evidence="1" id="KW-0812">Transmembrane</keyword>
<feature type="transmembrane region" description="Helical" evidence="1">
    <location>
        <begin position="35"/>
        <end position="53"/>
    </location>
</feature>
<keyword evidence="1" id="KW-1133">Transmembrane helix</keyword>
<dbReference type="RefSeq" id="WP_170178984.1">
    <property type="nucleotide sequence ID" value="NZ_RBIL01000001.1"/>
</dbReference>
<gene>
    <name evidence="2" type="ORF">C8N24_2032</name>
</gene>
<dbReference type="EMBL" id="RBIL01000001">
    <property type="protein sequence ID" value="RKQ92191.1"/>
    <property type="molecule type" value="Genomic_DNA"/>
</dbReference>
<feature type="transmembrane region" description="Helical" evidence="1">
    <location>
        <begin position="85"/>
        <end position="102"/>
    </location>
</feature>
<keyword evidence="3" id="KW-1185">Reference proteome</keyword>
<proteinExistence type="predicted"/>
<evidence type="ECO:0000256" key="1">
    <source>
        <dbReference type="SAM" id="Phobius"/>
    </source>
</evidence>
<organism evidence="2 3">
    <name type="scientific">Solirubrobacter pauli</name>
    <dbReference type="NCBI Taxonomy" id="166793"/>
    <lineage>
        <taxon>Bacteria</taxon>
        <taxon>Bacillati</taxon>
        <taxon>Actinomycetota</taxon>
        <taxon>Thermoleophilia</taxon>
        <taxon>Solirubrobacterales</taxon>
        <taxon>Solirubrobacteraceae</taxon>
        <taxon>Solirubrobacter</taxon>
    </lineage>
</organism>
<dbReference type="AlphaFoldDB" id="A0A660LHC2"/>
<evidence type="ECO:0000313" key="3">
    <source>
        <dbReference type="Proteomes" id="UP000278962"/>
    </source>
</evidence>
<evidence type="ECO:0000313" key="2">
    <source>
        <dbReference type="EMBL" id="RKQ92191.1"/>
    </source>
</evidence>
<comment type="caution">
    <text evidence="2">The sequence shown here is derived from an EMBL/GenBank/DDBJ whole genome shotgun (WGS) entry which is preliminary data.</text>
</comment>
<dbReference type="Proteomes" id="UP000278962">
    <property type="component" value="Unassembled WGS sequence"/>
</dbReference>
<accession>A0A660LHC2</accession>
<keyword evidence="1" id="KW-0472">Membrane</keyword>
<name>A0A660LHC2_9ACTN</name>
<feature type="transmembrane region" description="Helical" evidence="1">
    <location>
        <begin position="60"/>
        <end position="79"/>
    </location>
</feature>